<dbReference type="OrthoDB" id="9799092at2"/>
<dbReference type="Gene3D" id="3.40.630.30">
    <property type="match status" value="1"/>
</dbReference>
<evidence type="ECO:0000313" key="4">
    <source>
        <dbReference type="EMBL" id="SUA74499.1"/>
    </source>
</evidence>
<evidence type="ECO:0000256" key="1">
    <source>
        <dbReference type="ARBA" id="ARBA00022679"/>
    </source>
</evidence>
<keyword evidence="2 4" id="KW-0012">Acyltransferase</keyword>
<dbReference type="EC" id="2.3.1.-" evidence="4"/>
<organism evidence="4 5">
    <name type="scientific">Nocardia otitidiscaviarum</name>
    <dbReference type="NCBI Taxonomy" id="1823"/>
    <lineage>
        <taxon>Bacteria</taxon>
        <taxon>Bacillati</taxon>
        <taxon>Actinomycetota</taxon>
        <taxon>Actinomycetes</taxon>
        <taxon>Mycobacteriales</taxon>
        <taxon>Nocardiaceae</taxon>
        <taxon>Nocardia</taxon>
    </lineage>
</organism>
<dbReference type="PANTHER" id="PTHR43877">
    <property type="entry name" value="AMINOALKYLPHOSPHONATE N-ACETYLTRANSFERASE-RELATED-RELATED"/>
    <property type="match status" value="1"/>
</dbReference>
<dbReference type="STRING" id="1406858.GCA_000710895_00681"/>
<dbReference type="EMBL" id="UGRY01000002">
    <property type="protein sequence ID" value="SUA74499.1"/>
    <property type="molecule type" value="Genomic_DNA"/>
</dbReference>
<keyword evidence="5" id="KW-1185">Reference proteome</keyword>
<dbReference type="Proteomes" id="UP000255467">
    <property type="component" value="Unassembled WGS sequence"/>
</dbReference>
<evidence type="ECO:0000259" key="3">
    <source>
        <dbReference type="PROSITE" id="PS51186"/>
    </source>
</evidence>
<reference evidence="4 5" key="1">
    <citation type="submission" date="2018-06" db="EMBL/GenBank/DDBJ databases">
        <authorList>
            <consortium name="Pathogen Informatics"/>
            <person name="Doyle S."/>
        </authorList>
    </citation>
    <scope>NUCLEOTIDE SEQUENCE [LARGE SCALE GENOMIC DNA]</scope>
    <source>
        <strain evidence="4 5">NCTC1934</strain>
    </source>
</reference>
<dbReference type="GO" id="GO:0016747">
    <property type="term" value="F:acyltransferase activity, transferring groups other than amino-acyl groups"/>
    <property type="evidence" value="ECO:0007669"/>
    <property type="project" value="InterPro"/>
</dbReference>
<gene>
    <name evidence="4" type="primary">yvbK</name>
    <name evidence="4" type="ORF">NCTC1934_01620</name>
</gene>
<dbReference type="InterPro" id="IPR016181">
    <property type="entry name" value="Acyl_CoA_acyltransferase"/>
</dbReference>
<dbReference type="AlphaFoldDB" id="A0A378YDN7"/>
<dbReference type="Pfam" id="PF00583">
    <property type="entry name" value="Acetyltransf_1"/>
    <property type="match status" value="1"/>
</dbReference>
<dbReference type="InterPro" id="IPR050832">
    <property type="entry name" value="Bact_Acetyltransf"/>
</dbReference>
<dbReference type="InterPro" id="IPR000182">
    <property type="entry name" value="GNAT_dom"/>
</dbReference>
<accession>A0A378YDN7</accession>
<dbReference type="PROSITE" id="PS51186">
    <property type="entry name" value="GNAT"/>
    <property type="match status" value="1"/>
</dbReference>
<dbReference type="CDD" id="cd04301">
    <property type="entry name" value="NAT_SF"/>
    <property type="match status" value="1"/>
</dbReference>
<name>A0A378YDN7_9NOCA</name>
<protein>
    <submittedName>
        <fullName evidence="4">Uncharacterized N-acetyltransferase YvbK</fullName>
        <ecNumber evidence="4">2.3.1.-</ecNumber>
    </submittedName>
</protein>
<keyword evidence="1 4" id="KW-0808">Transferase</keyword>
<evidence type="ECO:0000313" key="5">
    <source>
        <dbReference type="Proteomes" id="UP000255467"/>
    </source>
</evidence>
<feature type="domain" description="N-acetyltransferase" evidence="3">
    <location>
        <begin position="8"/>
        <end position="150"/>
    </location>
</feature>
<sequence length="154" mass="16771">MSTPAHARAFKELNEEWIHAYFTLEPADSALLDNPEREIVAKGGRVLIARVGDEIVGCGAVVPEGHGVYEISKMAVSPRYRGQGIGRVVLAAAMDAARELGATTLVLASNRKLVNAVHLYESMGFVHVPPEELPPSPYDRADVFMKYDLNVLAE</sequence>
<proteinExistence type="predicted"/>
<evidence type="ECO:0000256" key="2">
    <source>
        <dbReference type="ARBA" id="ARBA00023315"/>
    </source>
</evidence>
<dbReference type="SUPFAM" id="SSF55729">
    <property type="entry name" value="Acyl-CoA N-acyltransferases (Nat)"/>
    <property type="match status" value="1"/>
</dbReference>